<evidence type="ECO:0000256" key="9">
    <source>
        <dbReference type="ARBA" id="ARBA00023027"/>
    </source>
</evidence>
<gene>
    <name evidence="11" type="primary">nadD</name>
    <name evidence="13" type="ORF">Tel_02160</name>
</gene>
<dbReference type="NCBIfam" id="TIGR00482">
    <property type="entry name" value="nicotinate (nicotinamide) nucleotide adenylyltransferase"/>
    <property type="match status" value="1"/>
</dbReference>
<keyword evidence="5 11" id="KW-0808">Transferase</keyword>
<dbReference type="PANTHER" id="PTHR39321:SF3">
    <property type="entry name" value="PHOSPHOPANTETHEINE ADENYLYLTRANSFERASE"/>
    <property type="match status" value="1"/>
</dbReference>
<keyword evidence="7 11" id="KW-0547">Nucleotide-binding</keyword>
<keyword evidence="6 11" id="KW-0548">Nucleotidyltransferase</keyword>
<evidence type="ECO:0000256" key="5">
    <source>
        <dbReference type="ARBA" id="ARBA00022679"/>
    </source>
</evidence>
<evidence type="ECO:0000256" key="6">
    <source>
        <dbReference type="ARBA" id="ARBA00022695"/>
    </source>
</evidence>
<reference evidence="13" key="1">
    <citation type="submission" date="2015-10" db="EMBL/GenBank/DDBJ databases">
        <title>Description of Candidatus Tenderia electrophaga gen. nov, sp. nov., an Uncultivated Electroautotroph from a Biocathode Enrichment.</title>
        <authorList>
            <person name="Eddie B.J."/>
            <person name="Malanoski A.P."/>
            <person name="Wang Z."/>
            <person name="Hall R.J."/>
            <person name="Oh S.D."/>
            <person name="Heiner C."/>
            <person name="Lin B."/>
            <person name="Strycharz-Glaven S.M."/>
        </authorList>
    </citation>
    <scope>NUCLEOTIDE SEQUENCE [LARGE SCALE GENOMIC DNA]</scope>
    <source>
        <strain evidence="13">NRL1</strain>
    </source>
</reference>
<comment type="catalytic activity">
    <reaction evidence="10 11">
        <text>nicotinate beta-D-ribonucleotide + ATP + H(+) = deamido-NAD(+) + diphosphate</text>
        <dbReference type="Rhea" id="RHEA:22860"/>
        <dbReference type="ChEBI" id="CHEBI:15378"/>
        <dbReference type="ChEBI" id="CHEBI:30616"/>
        <dbReference type="ChEBI" id="CHEBI:33019"/>
        <dbReference type="ChEBI" id="CHEBI:57502"/>
        <dbReference type="ChEBI" id="CHEBI:58437"/>
        <dbReference type="EC" id="2.7.7.18"/>
    </reaction>
</comment>
<dbReference type="HAMAP" id="MF_00244">
    <property type="entry name" value="NaMN_adenylyltr"/>
    <property type="match status" value="1"/>
</dbReference>
<accession>A0A0S2TA56</accession>
<dbReference type="InterPro" id="IPR004821">
    <property type="entry name" value="Cyt_trans-like"/>
</dbReference>
<dbReference type="AlphaFoldDB" id="A0A0S2TA56"/>
<dbReference type="EMBL" id="CP013099">
    <property type="protein sequence ID" value="ALP52037.1"/>
    <property type="molecule type" value="Genomic_DNA"/>
</dbReference>
<dbReference type="CDD" id="cd02165">
    <property type="entry name" value="NMNAT"/>
    <property type="match status" value="1"/>
</dbReference>
<dbReference type="SUPFAM" id="SSF52374">
    <property type="entry name" value="Nucleotidylyl transferase"/>
    <property type="match status" value="1"/>
</dbReference>
<evidence type="ECO:0000256" key="10">
    <source>
        <dbReference type="ARBA" id="ARBA00048721"/>
    </source>
</evidence>
<dbReference type="InterPro" id="IPR005248">
    <property type="entry name" value="NadD/NMNAT"/>
</dbReference>
<evidence type="ECO:0000256" key="7">
    <source>
        <dbReference type="ARBA" id="ARBA00022741"/>
    </source>
</evidence>
<dbReference type="NCBIfam" id="NF000840">
    <property type="entry name" value="PRK00071.1-3"/>
    <property type="match status" value="1"/>
</dbReference>
<comment type="pathway">
    <text evidence="2 11">Cofactor biosynthesis; NAD(+) biosynthesis; deamido-NAD(+) from nicotinate D-ribonucleotide: step 1/1.</text>
</comment>
<evidence type="ECO:0000256" key="1">
    <source>
        <dbReference type="ARBA" id="ARBA00002324"/>
    </source>
</evidence>
<dbReference type="NCBIfam" id="NF000839">
    <property type="entry name" value="PRK00071.1-1"/>
    <property type="match status" value="1"/>
</dbReference>
<dbReference type="UniPathway" id="UPA00253">
    <property type="reaction ID" value="UER00332"/>
</dbReference>
<dbReference type="GO" id="GO:0009435">
    <property type="term" value="P:NAD+ biosynthetic process"/>
    <property type="evidence" value="ECO:0007669"/>
    <property type="project" value="UniProtKB-UniRule"/>
</dbReference>
<protein>
    <recommendedName>
        <fullName evidence="11">Probable nicotinate-nucleotide adenylyltransferase</fullName>
        <ecNumber evidence="11">2.7.7.18</ecNumber>
    </recommendedName>
    <alternativeName>
        <fullName evidence="11">Deamido-NAD(+) diphosphorylase</fullName>
    </alternativeName>
    <alternativeName>
        <fullName evidence="11">Deamido-NAD(+) pyrophosphorylase</fullName>
    </alternativeName>
    <alternativeName>
        <fullName evidence="11">Nicotinate mononucleotide adenylyltransferase</fullName>
        <shortName evidence="11">NaMN adenylyltransferase</shortName>
    </alternativeName>
</protein>
<evidence type="ECO:0000256" key="11">
    <source>
        <dbReference type="HAMAP-Rule" id="MF_00244"/>
    </source>
</evidence>
<keyword evidence="8 11" id="KW-0067">ATP-binding</keyword>
<dbReference type="KEGG" id="tee:Tel_02160"/>
<dbReference type="STRING" id="1748243.Tel_02160"/>
<keyword evidence="9 11" id="KW-0520">NAD</keyword>
<comment type="function">
    <text evidence="1 11">Catalyzes the reversible adenylation of nicotinate mononucleotide (NaMN) to nicotinic acid adenine dinucleotide (NaAD).</text>
</comment>
<keyword evidence="4 11" id="KW-0662">Pyridine nucleotide biosynthesis</keyword>
<keyword evidence="14" id="KW-1185">Reference proteome</keyword>
<evidence type="ECO:0000256" key="2">
    <source>
        <dbReference type="ARBA" id="ARBA00005019"/>
    </source>
</evidence>
<evidence type="ECO:0000313" key="13">
    <source>
        <dbReference type="EMBL" id="ALP52037.1"/>
    </source>
</evidence>
<dbReference type="NCBIfam" id="TIGR00125">
    <property type="entry name" value="cyt_tran_rel"/>
    <property type="match status" value="1"/>
</dbReference>
<evidence type="ECO:0000259" key="12">
    <source>
        <dbReference type="Pfam" id="PF01467"/>
    </source>
</evidence>
<dbReference type="GO" id="GO:0005524">
    <property type="term" value="F:ATP binding"/>
    <property type="evidence" value="ECO:0007669"/>
    <property type="project" value="UniProtKB-KW"/>
</dbReference>
<evidence type="ECO:0000313" key="14">
    <source>
        <dbReference type="Proteomes" id="UP000055136"/>
    </source>
</evidence>
<evidence type="ECO:0000256" key="8">
    <source>
        <dbReference type="ARBA" id="ARBA00022840"/>
    </source>
</evidence>
<sequence>MIALFGGTFDPVHYGHLRPLLEVKQALALNQVRLIPAFIPPHRDTPGAEVTHRLAMLRLGVAQVPGFVIDERELRRGGRSYSVDTLQSLRDEIGAATPLCLIMGLDAFAGLASWHEWQRLTELAHLVIAQRPGAELPGSGPVAELMATARARHAAELQQQPAGKLWFQEVTQLEISATAIRAERARGGDIRFLVPDSVRQYIETRGLYQHQEG</sequence>
<feature type="domain" description="Cytidyltransferase-like" evidence="12">
    <location>
        <begin position="4"/>
        <end position="182"/>
    </location>
</feature>
<dbReference type="GO" id="GO:0004515">
    <property type="term" value="F:nicotinate-nucleotide adenylyltransferase activity"/>
    <property type="evidence" value="ECO:0007669"/>
    <property type="project" value="UniProtKB-UniRule"/>
</dbReference>
<dbReference type="InterPro" id="IPR014729">
    <property type="entry name" value="Rossmann-like_a/b/a_fold"/>
</dbReference>
<name>A0A0S2TA56_9GAMM</name>
<evidence type="ECO:0000256" key="3">
    <source>
        <dbReference type="ARBA" id="ARBA00009014"/>
    </source>
</evidence>
<dbReference type="PANTHER" id="PTHR39321">
    <property type="entry name" value="NICOTINATE-NUCLEOTIDE ADENYLYLTRANSFERASE-RELATED"/>
    <property type="match status" value="1"/>
</dbReference>
<dbReference type="EC" id="2.7.7.18" evidence="11"/>
<organism evidence="13 14">
    <name type="scientific">Candidatus Tenderia electrophaga</name>
    <dbReference type="NCBI Taxonomy" id="1748243"/>
    <lineage>
        <taxon>Bacteria</taxon>
        <taxon>Pseudomonadati</taxon>
        <taxon>Pseudomonadota</taxon>
        <taxon>Gammaproteobacteria</taxon>
        <taxon>Candidatus Tenderiales</taxon>
        <taxon>Candidatus Tenderiaceae</taxon>
        <taxon>Candidatus Tenderia</taxon>
    </lineage>
</organism>
<evidence type="ECO:0000256" key="4">
    <source>
        <dbReference type="ARBA" id="ARBA00022642"/>
    </source>
</evidence>
<dbReference type="Pfam" id="PF01467">
    <property type="entry name" value="CTP_transf_like"/>
    <property type="match status" value="1"/>
</dbReference>
<comment type="similarity">
    <text evidence="3 11">Belongs to the NadD family.</text>
</comment>
<dbReference type="Proteomes" id="UP000055136">
    <property type="component" value="Chromosome"/>
</dbReference>
<proteinExistence type="inferred from homology"/>
<dbReference type="Gene3D" id="3.40.50.620">
    <property type="entry name" value="HUPs"/>
    <property type="match status" value="1"/>
</dbReference>